<keyword evidence="1" id="KW-0677">Repeat</keyword>
<evidence type="ECO:0000259" key="4">
    <source>
        <dbReference type="PROSITE" id="PS50181"/>
    </source>
</evidence>
<dbReference type="Pfam" id="PF00023">
    <property type="entry name" value="Ank"/>
    <property type="match status" value="1"/>
</dbReference>
<dbReference type="STRING" id="254877.A0A1V6U217"/>
<gene>
    <name evidence="5" type="ORF">PENFLA_c001G02498</name>
</gene>
<dbReference type="PROSITE" id="PS50181">
    <property type="entry name" value="FBOX"/>
    <property type="match status" value="1"/>
</dbReference>
<feature type="repeat" description="ANK" evidence="3">
    <location>
        <begin position="203"/>
        <end position="239"/>
    </location>
</feature>
<keyword evidence="6" id="KW-1185">Reference proteome</keyword>
<evidence type="ECO:0000256" key="3">
    <source>
        <dbReference type="PROSITE-ProRule" id="PRU00023"/>
    </source>
</evidence>
<sequence>MNYSEPGQTSISNSGVSISTIRNFASNTSSQFSFPKSWRTHRGRAHNAAKYILIDAKRIFMTDAFEDWKKQVCKTSILDLPNELLQRIAALLPAKFRARLCQLNRRLYNVIGLELWRELDMALKALEWSLNRCQLAMFKKAVEALSRISERMAKESTWKLFPRRDKIGDHMQNGYYLSEQTGTVNNDHFLLEYGTDPYIHISDKTSPLHVAVSLCNSMGKSHIVTELIKHGANLNAIGPYGETPLHVTIRTSQKTRCPDSHCPVSHSPHKDTFNALLQAPDIDIDPRDENGRTPLSIAAGMTSSSAWFVKKLLECPNVDINSQDVLGKSVLYHSVEGRNTKVAKLLLSQSHIDPNANTAYLPLFSAVSNRKEVIVRSLLSTTATDPNRKDNNGSLALTLPTSKIIIKLLVEAGVELDMQDGTGLTPRETIFQAGIDLEEVMRLSKRRRRK</sequence>
<accession>A0A1V6U217</accession>
<dbReference type="InterPro" id="IPR001810">
    <property type="entry name" value="F-box_dom"/>
</dbReference>
<dbReference type="PROSITE" id="PS50088">
    <property type="entry name" value="ANK_REPEAT"/>
    <property type="match status" value="1"/>
</dbReference>
<dbReference type="SUPFAM" id="SSF81383">
    <property type="entry name" value="F-box domain"/>
    <property type="match status" value="1"/>
</dbReference>
<evidence type="ECO:0000256" key="2">
    <source>
        <dbReference type="ARBA" id="ARBA00023043"/>
    </source>
</evidence>
<organism evidence="5 6">
    <name type="scientific">Penicillium flavigenum</name>
    <dbReference type="NCBI Taxonomy" id="254877"/>
    <lineage>
        <taxon>Eukaryota</taxon>
        <taxon>Fungi</taxon>
        <taxon>Dikarya</taxon>
        <taxon>Ascomycota</taxon>
        <taxon>Pezizomycotina</taxon>
        <taxon>Eurotiomycetes</taxon>
        <taxon>Eurotiomycetidae</taxon>
        <taxon>Eurotiales</taxon>
        <taxon>Aspergillaceae</taxon>
        <taxon>Penicillium</taxon>
    </lineage>
</organism>
<dbReference type="InterPro" id="IPR051637">
    <property type="entry name" value="Ank_repeat_dom-contain_49"/>
</dbReference>
<dbReference type="InterPro" id="IPR002110">
    <property type="entry name" value="Ankyrin_rpt"/>
</dbReference>
<evidence type="ECO:0000313" key="5">
    <source>
        <dbReference type="EMBL" id="OQE32607.1"/>
    </source>
</evidence>
<dbReference type="EMBL" id="MLQL01000001">
    <property type="protein sequence ID" value="OQE32607.1"/>
    <property type="molecule type" value="Genomic_DNA"/>
</dbReference>
<dbReference type="AlphaFoldDB" id="A0A1V6U217"/>
<dbReference type="PANTHER" id="PTHR24180:SF45">
    <property type="entry name" value="POLY [ADP-RIBOSE] POLYMERASE TANKYRASE"/>
    <property type="match status" value="1"/>
</dbReference>
<dbReference type="SMART" id="SM00248">
    <property type="entry name" value="ANK"/>
    <property type="match status" value="5"/>
</dbReference>
<reference evidence="6" key="1">
    <citation type="journal article" date="2017" name="Nat. Microbiol.">
        <title>Global analysis of biosynthetic gene clusters reveals vast potential of secondary metabolite production in Penicillium species.</title>
        <authorList>
            <person name="Nielsen J.C."/>
            <person name="Grijseels S."/>
            <person name="Prigent S."/>
            <person name="Ji B."/>
            <person name="Dainat J."/>
            <person name="Nielsen K.F."/>
            <person name="Frisvad J.C."/>
            <person name="Workman M."/>
            <person name="Nielsen J."/>
        </authorList>
    </citation>
    <scope>NUCLEOTIDE SEQUENCE [LARGE SCALE GENOMIC DNA]</scope>
    <source>
        <strain evidence="6">IBT 14082</strain>
    </source>
</reference>
<keyword evidence="2 3" id="KW-0040">ANK repeat</keyword>
<dbReference type="SUPFAM" id="SSF48403">
    <property type="entry name" value="Ankyrin repeat"/>
    <property type="match status" value="1"/>
</dbReference>
<proteinExistence type="predicted"/>
<dbReference type="InterPro" id="IPR036770">
    <property type="entry name" value="Ankyrin_rpt-contain_sf"/>
</dbReference>
<dbReference type="Gene3D" id="1.25.40.20">
    <property type="entry name" value="Ankyrin repeat-containing domain"/>
    <property type="match status" value="2"/>
</dbReference>
<dbReference type="PANTHER" id="PTHR24180">
    <property type="entry name" value="CYCLIN-DEPENDENT KINASE INHIBITOR 2C-RELATED"/>
    <property type="match status" value="1"/>
</dbReference>
<evidence type="ECO:0000313" key="6">
    <source>
        <dbReference type="Proteomes" id="UP000191342"/>
    </source>
</evidence>
<dbReference type="Pfam" id="PF12937">
    <property type="entry name" value="F-box-like"/>
    <property type="match status" value="1"/>
</dbReference>
<feature type="domain" description="F-box" evidence="4">
    <location>
        <begin position="74"/>
        <end position="119"/>
    </location>
</feature>
<evidence type="ECO:0000256" key="1">
    <source>
        <dbReference type="ARBA" id="ARBA00022737"/>
    </source>
</evidence>
<comment type="caution">
    <text evidence="5">The sequence shown here is derived from an EMBL/GenBank/DDBJ whole genome shotgun (WGS) entry which is preliminary data.</text>
</comment>
<dbReference type="InterPro" id="IPR036047">
    <property type="entry name" value="F-box-like_dom_sf"/>
</dbReference>
<name>A0A1V6U217_9EURO</name>
<dbReference type="Proteomes" id="UP000191342">
    <property type="component" value="Unassembled WGS sequence"/>
</dbReference>
<protein>
    <recommendedName>
        <fullName evidence="4">F-box domain-containing protein</fullName>
    </recommendedName>
</protein>
<dbReference type="OrthoDB" id="366390at2759"/>
<dbReference type="Pfam" id="PF12796">
    <property type="entry name" value="Ank_2"/>
    <property type="match status" value="1"/>
</dbReference>